<dbReference type="RefSeq" id="WP_183548116.1">
    <property type="nucleotide sequence ID" value="NZ_BMQT01000005.1"/>
</dbReference>
<reference evidence="2 3" key="1">
    <citation type="submission" date="2020-08" db="EMBL/GenBank/DDBJ databases">
        <title>Genomic Encyclopedia of Type Strains, Phase III (KMG-III): the genomes of soil and plant-associated and newly described type strains.</title>
        <authorList>
            <person name="Whitman W."/>
        </authorList>
    </citation>
    <scope>NUCLEOTIDE SEQUENCE [LARGE SCALE GENOMIC DNA]</scope>
    <source>
        <strain evidence="2 3">CECT 3302</strain>
    </source>
</reference>
<protein>
    <submittedName>
        <fullName evidence="2">Uncharacterized protein</fullName>
    </submittedName>
</protein>
<evidence type="ECO:0000313" key="2">
    <source>
        <dbReference type="EMBL" id="MBB3090594.1"/>
    </source>
</evidence>
<sequence length="55" mass="5652">MGLKQLENAAKKLAGDERTRGQAMADTLVDRVTGRGGADATRPRVEAKEAGGLGG</sequence>
<evidence type="ECO:0000313" key="3">
    <source>
        <dbReference type="Proteomes" id="UP000577707"/>
    </source>
</evidence>
<name>A0A7W5F9R8_9ACTN</name>
<dbReference type="AlphaFoldDB" id="A0A7W5F9R8"/>
<gene>
    <name evidence="2" type="ORF">FHS12_003552</name>
</gene>
<accession>A0A7W5F9R8</accession>
<comment type="caution">
    <text evidence="2">The sequence shown here is derived from an EMBL/GenBank/DDBJ whole genome shotgun (WGS) entry which is preliminary data.</text>
</comment>
<feature type="region of interest" description="Disordered" evidence="1">
    <location>
        <begin position="1"/>
        <end position="55"/>
    </location>
</feature>
<proteinExistence type="predicted"/>
<keyword evidence="3" id="KW-1185">Reference proteome</keyword>
<dbReference type="EMBL" id="JACHXG010000007">
    <property type="protein sequence ID" value="MBB3090594.1"/>
    <property type="molecule type" value="Genomic_DNA"/>
</dbReference>
<dbReference type="Proteomes" id="UP000577707">
    <property type="component" value="Unassembled WGS sequence"/>
</dbReference>
<organism evidence="2 3">
    <name type="scientific">Nocardioides albus</name>
    <dbReference type="NCBI Taxonomy" id="1841"/>
    <lineage>
        <taxon>Bacteria</taxon>
        <taxon>Bacillati</taxon>
        <taxon>Actinomycetota</taxon>
        <taxon>Actinomycetes</taxon>
        <taxon>Propionibacteriales</taxon>
        <taxon>Nocardioidaceae</taxon>
        <taxon>Nocardioides</taxon>
    </lineage>
</organism>
<feature type="compositionally biased region" description="Basic and acidic residues" evidence="1">
    <location>
        <begin position="9"/>
        <end position="20"/>
    </location>
</feature>
<evidence type="ECO:0000256" key="1">
    <source>
        <dbReference type="SAM" id="MobiDB-lite"/>
    </source>
</evidence>